<organism evidence="2 3">
    <name type="scientific">Legionella anisa</name>
    <dbReference type="NCBI Taxonomy" id="28082"/>
    <lineage>
        <taxon>Bacteria</taxon>
        <taxon>Pseudomonadati</taxon>
        <taxon>Pseudomonadota</taxon>
        <taxon>Gammaproteobacteria</taxon>
        <taxon>Legionellales</taxon>
        <taxon>Legionellaceae</taxon>
        <taxon>Legionella</taxon>
    </lineage>
</organism>
<dbReference type="InterPro" id="IPR008936">
    <property type="entry name" value="Rho_GTPase_activation_prot"/>
</dbReference>
<dbReference type="Pfam" id="PF00620">
    <property type="entry name" value="RhoGAP"/>
    <property type="match status" value="1"/>
</dbReference>
<evidence type="ECO:0000313" key="2">
    <source>
        <dbReference type="EMBL" id="PNL61361.1"/>
    </source>
</evidence>
<dbReference type="Gene3D" id="1.10.555.10">
    <property type="entry name" value="Rho GTPase activation protein"/>
    <property type="match status" value="1"/>
</dbReference>
<dbReference type="GeneID" id="98066349"/>
<dbReference type="Proteomes" id="UP000192511">
    <property type="component" value="Unassembled WGS sequence"/>
</dbReference>
<comment type="caution">
    <text evidence="2">The sequence shown here is derived from an EMBL/GenBank/DDBJ whole genome shotgun (WGS) entry which is preliminary data.</text>
</comment>
<reference evidence="2" key="1">
    <citation type="submission" date="2017-12" db="EMBL/GenBank/DDBJ databases">
        <title>FDA dAtabase for Regulatory Grade micrObial Sequences (FDA-ARGOS): Supporting development and validation of Infectious Disease Dx tests.</title>
        <authorList>
            <person name="Kerrigan L."/>
            <person name="Tallon L.J."/>
            <person name="Sadzewicz L."/>
            <person name="Sengamalay N."/>
            <person name="Ott S."/>
            <person name="Godinez A."/>
            <person name="Nagaraj S."/>
            <person name="Vavikolanu K."/>
            <person name="Vyas G."/>
            <person name="Nadendla S."/>
            <person name="Aluvathingal J."/>
            <person name="Sichtig H."/>
        </authorList>
    </citation>
    <scope>NUCLEOTIDE SEQUENCE [LARGE SCALE GENOMIC DNA]</scope>
    <source>
        <strain evidence="2">FDAARGOS_200</strain>
    </source>
</reference>
<dbReference type="Gene3D" id="1.20.1280.280">
    <property type="match status" value="1"/>
</dbReference>
<dbReference type="CDD" id="cd00159">
    <property type="entry name" value="RhoGAP"/>
    <property type="match status" value="1"/>
</dbReference>
<evidence type="ECO:0000259" key="1">
    <source>
        <dbReference type="PROSITE" id="PS50238"/>
    </source>
</evidence>
<sequence>MPSDEKLRQKKIENLQYAALILIKKIDNELRGKAEEGIFRVAGSLTLVNAKLAEIQKGKMDFSTMNQLECANLLKKVLQKLQENGEPLFSLEDQKQLSDNKNKLLEYKKAINNILGKKSETNQKITYYLFAMLKKSLEKVAQTKMPAENLASMIGPNIFELSNQELSPNLLEAISVENEVCADLIKSANEIIKPELRLQGTHYEAEVKDPSENRFHIFNADGDELGGEYQGLKGDFLKSKILLNFKKQLEETTLETFDDVVEELMKKTAYTVLATSQGFTTWFFRRDTSSVKAFREMVAERKSDLEFEKGLAMN</sequence>
<protein>
    <recommendedName>
        <fullName evidence="1">Rho-GAP domain-containing protein</fullName>
    </recommendedName>
</protein>
<dbReference type="GO" id="GO:0005096">
    <property type="term" value="F:GTPase activator activity"/>
    <property type="evidence" value="ECO:0007669"/>
    <property type="project" value="TreeGrafter"/>
</dbReference>
<dbReference type="PANTHER" id="PTHR45876">
    <property type="entry name" value="FI04035P"/>
    <property type="match status" value="1"/>
</dbReference>
<dbReference type="InterPro" id="IPR000198">
    <property type="entry name" value="RhoGAP_dom"/>
</dbReference>
<dbReference type="RefSeq" id="WP_019235099.1">
    <property type="nucleotide sequence ID" value="NZ_CAAAHR010000021.1"/>
</dbReference>
<dbReference type="GO" id="GO:0031267">
    <property type="term" value="F:small GTPase binding"/>
    <property type="evidence" value="ECO:0007669"/>
    <property type="project" value="InterPro"/>
</dbReference>
<dbReference type="InterPro" id="IPR038346">
    <property type="entry name" value="DrrA_PI4P-bd_sf"/>
</dbReference>
<dbReference type="GO" id="GO:0005737">
    <property type="term" value="C:cytoplasm"/>
    <property type="evidence" value="ECO:0007669"/>
    <property type="project" value="TreeGrafter"/>
</dbReference>
<keyword evidence="3" id="KW-1185">Reference proteome</keyword>
<dbReference type="SMART" id="SM00324">
    <property type="entry name" value="RhoGAP"/>
    <property type="match status" value="1"/>
</dbReference>
<dbReference type="GO" id="GO:0007165">
    <property type="term" value="P:signal transduction"/>
    <property type="evidence" value="ECO:0007669"/>
    <property type="project" value="InterPro"/>
</dbReference>
<gene>
    <name evidence="2" type="ORF">A6J39_009125</name>
</gene>
<dbReference type="GO" id="GO:0044161">
    <property type="term" value="C:host cell cytoplasmic vesicle"/>
    <property type="evidence" value="ECO:0007669"/>
    <property type="project" value="InterPro"/>
</dbReference>
<feature type="domain" description="Rho-GAP" evidence="1">
    <location>
        <begin position="2"/>
        <end position="192"/>
    </location>
</feature>
<dbReference type="AlphaFoldDB" id="A0AAX0WS87"/>
<name>A0AAX0WS87_9GAMM</name>
<dbReference type="SUPFAM" id="SSF48350">
    <property type="entry name" value="GTPase activation domain, GAP"/>
    <property type="match status" value="1"/>
</dbReference>
<evidence type="ECO:0000313" key="3">
    <source>
        <dbReference type="Proteomes" id="UP000192511"/>
    </source>
</evidence>
<proteinExistence type="predicted"/>
<dbReference type="PANTHER" id="PTHR45876:SF8">
    <property type="entry name" value="FI04035P"/>
    <property type="match status" value="1"/>
</dbReference>
<dbReference type="EMBL" id="NBTX02000004">
    <property type="protein sequence ID" value="PNL61361.1"/>
    <property type="molecule type" value="Genomic_DNA"/>
</dbReference>
<dbReference type="Pfam" id="PF14860">
    <property type="entry name" value="DrrA_P4M"/>
    <property type="match status" value="1"/>
</dbReference>
<accession>A0AAX0WS87</accession>
<dbReference type="InterPro" id="IPR028057">
    <property type="entry name" value="DrrA_P4M"/>
</dbReference>
<dbReference type="PROSITE" id="PS50238">
    <property type="entry name" value="RHOGAP"/>
    <property type="match status" value="1"/>
</dbReference>